<proteinExistence type="predicted"/>
<dbReference type="PANTHER" id="PTHR38730">
    <property type="entry name" value="SLL7028 PROTEIN"/>
    <property type="match status" value="1"/>
</dbReference>
<dbReference type="InterPro" id="IPR036465">
    <property type="entry name" value="vWFA_dom_sf"/>
</dbReference>
<protein>
    <recommendedName>
        <fullName evidence="6">Metallopeptidase</fullName>
    </recommendedName>
</protein>
<dbReference type="InterPro" id="IPR025154">
    <property type="entry name" value="Put_metallopeptidase_dom"/>
</dbReference>
<dbReference type="InterPro" id="IPR018698">
    <property type="entry name" value="VWA-like_dom"/>
</dbReference>
<organism evidence="4 5">
    <name type="scientific">Pseudomonas phage Littlefix</name>
    <dbReference type="NCBI Taxonomy" id="2079289"/>
    <lineage>
        <taxon>Viruses</taxon>
        <taxon>Duplodnaviria</taxon>
        <taxon>Heunggongvirae</taxon>
        <taxon>Uroviricota</taxon>
        <taxon>Caudoviricetes</taxon>
        <taxon>Schitoviridae</taxon>
        <taxon>Littlefixvirus</taxon>
        <taxon>Littlefixvirus littlefix</taxon>
    </lineage>
</organism>
<dbReference type="Pfam" id="PF09967">
    <property type="entry name" value="DUF2201"/>
    <property type="match status" value="1"/>
</dbReference>
<dbReference type="Proteomes" id="UP000240903">
    <property type="component" value="Segment"/>
</dbReference>
<dbReference type="SUPFAM" id="SSF53300">
    <property type="entry name" value="vWA-like"/>
    <property type="match status" value="1"/>
</dbReference>
<accession>A0A2K9VHT6</accession>
<evidence type="ECO:0000259" key="3">
    <source>
        <dbReference type="Pfam" id="PF13203"/>
    </source>
</evidence>
<feature type="domain" description="VWA-like" evidence="2">
    <location>
        <begin position="282"/>
        <end position="406"/>
    </location>
</feature>
<gene>
    <name evidence="4" type="ORF">PsPhLittlefix_gp75</name>
</gene>
<evidence type="ECO:0000313" key="5">
    <source>
        <dbReference type="Proteomes" id="UP000240903"/>
    </source>
</evidence>
<evidence type="ECO:0008006" key="6">
    <source>
        <dbReference type="Google" id="ProtNLM"/>
    </source>
</evidence>
<sequence length="408" mass="46259">MEIVSPDKAEKIDAAFTQARIELMRHDKWTFFSALTMLLKQEVDTNPNVKDAAVSDTHTYYNSDYMLGLTKMQRVTVMAHLAMHVALKHGLRQGDCDPALYNEACDHVTNLALAGAGFDPIPEWKCDSRFRDMTVPQVYKILLEEQPPQPPQSQPDPDSGDGQGQPQQSEGDKPYPMSGDILPPEKGEDGEAKDEIEVSAEIDSKLMQAAQMVEMGSNPGSIPKDIQVYLDSLLKPKLPMAYYLRRFFRKLDKSDYSWKKINRRFAPMMIPGLSSENKLDDLVFAYDMSCSVTMEDIKRYNSEMVGVTRQLRPDSVKIVQFDTQIKSVDTVKSVKDLMALKLVGRGGTNIEPLMQWAKKHKPKALVVFTDGEYRHPETNPGCPVLWMIHGRSRERFKCDFGTIIRFEV</sequence>
<evidence type="ECO:0000259" key="2">
    <source>
        <dbReference type="Pfam" id="PF09967"/>
    </source>
</evidence>
<dbReference type="EMBL" id="MG775260">
    <property type="protein sequence ID" value="AUV61890.1"/>
    <property type="molecule type" value="Genomic_DNA"/>
</dbReference>
<name>A0A2K9VHT6_9CAUD</name>
<reference evidence="5" key="1">
    <citation type="submission" date="2018-01" db="EMBL/GenBank/DDBJ databases">
        <title>Pseudomonas phages infecting Pseudomonas sp. isolated from Prunus avium.</title>
        <authorList>
            <person name="Colberg O."/>
            <person name="Carstens A.B."/>
            <person name="Kot W."/>
            <person name="Hansen L.H."/>
        </authorList>
    </citation>
    <scope>NUCLEOTIDE SEQUENCE [LARGE SCALE GENOMIC DNA]</scope>
</reference>
<keyword evidence="5" id="KW-1185">Reference proteome</keyword>
<dbReference type="Pfam" id="PF13203">
    <property type="entry name" value="DUF2201_N"/>
    <property type="match status" value="1"/>
</dbReference>
<evidence type="ECO:0000256" key="1">
    <source>
        <dbReference type="SAM" id="MobiDB-lite"/>
    </source>
</evidence>
<feature type="compositionally biased region" description="Basic and acidic residues" evidence="1">
    <location>
        <begin position="183"/>
        <end position="193"/>
    </location>
</feature>
<evidence type="ECO:0000313" key="4">
    <source>
        <dbReference type="EMBL" id="AUV61890.1"/>
    </source>
</evidence>
<feature type="domain" description="Putative metallopeptidase" evidence="3">
    <location>
        <begin position="18"/>
        <end position="266"/>
    </location>
</feature>
<feature type="region of interest" description="Disordered" evidence="1">
    <location>
        <begin position="146"/>
        <end position="193"/>
    </location>
</feature>
<dbReference type="Gene3D" id="3.40.50.410">
    <property type="entry name" value="von Willebrand factor, type A domain"/>
    <property type="match status" value="1"/>
</dbReference>
<dbReference type="PANTHER" id="PTHR38730:SF1">
    <property type="entry name" value="SLL7028 PROTEIN"/>
    <property type="match status" value="1"/>
</dbReference>
<dbReference type="CDD" id="cd00198">
    <property type="entry name" value="vWFA"/>
    <property type="match status" value="1"/>
</dbReference>